<dbReference type="GO" id="GO:0003887">
    <property type="term" value="F:DNA-directed DNA polymerase activity"/>
    <property type="evidence" value="ECO:0007669"/>
    <property type="project" value="UniProtKB-KW"/>
</dbReference>
<evidence type="ECO:0000256" key="3">
    <source>
        <dbReference type="ARBA" id="ARBA00022695"/>
    </source>
</evidence>
<gene>
    <name evidence="9" type="primary">holA</name>
    <name evidence="9" type="ORF">GB883_08495</name>
</gene>
<dbReference type="GO" id="GO:0003677">
    <property type="term" value="F:DNA binding"/>
    <property type="evidence" value="ECO:0007669"/>
    <property type="project" value="InterPro"/>
</dbReference>
<dbReference type="OrthoDB" id="8478864at2"/>
<sequence length="335" mass="35347">MPPSRRKTTSPGLTWDQVELAPVVLVRGTEGLLADRAVDRLLEQARAIDAAVEVTRLEAAAYEHGQLEMVASPSLFGERRCVVVEGAEAMTDALLEDALVYLRAVPDDVWLVVRHNGGTRGKKLLDAIAAAGYPVVACEPLKRDSDKVDFVRADFKRARRRIDAEAVQALVEAVGADLRELGAATTQLLADTTGVVTAEVVQRYYGGRVEATGFKVADAAVAGHAGDAVALLRHAVATGTGPVPLVAALAMKLRTLAKVAATRGRSGISAGELGLAPWQIDRARKELDGWTPEGLAAAITAVAAADAEVKGQGRDPVFAVERAVLKVAAAHGRRH</sequence>
<evidence type="ECO:0000259" key="8">
    <source>
        <dbReference type="Pfam" id="PF21694"/>
    </source>
</evidence>
<keyword evidence="3 9" id="KW-0548">Nucleotidyltransferase</keyword>
<evidence type="ECO:0000313" key="10">
    <source>
        <dbReference type="Proteomes" id="UP000451860"/>
    </source>
</evidence>
<evidence type="ECO:0000256" key="6">
    <source>
        <dbReference type="ARBA" id="ARBA00034754"/>
    </source>
</evidence>
<dbReference type="RefSeq" id="WP_152199853.1">
    <property type="nucleotide sequence ID" value="NZ_VUKF01000002.1"/>
</dbReference>
<dbReference type="GO" id="GO:0009360">
    <property type="term" value="C:DNA polymerase III complex"/>
    <property type="evidence" value="ECO:0007669"/>
    <property type="project" value="TreeGrafter"/>
</dbReference>
<comment type="caution">
    <text evidence="9">The sequence shown here is derived from an EMBL/GenBank/DDBJ whole genome shotgun (WGS) entry which is preliminary data.</text>
</comment>
<keyword evidence="4" id="KW-0235">DNA replication</keyword>
<keyword evidence="2 9" id="KW-0808">Transferase</keyword>
<dbReference type="InterPro" id="IPR008921">
    <property type="entry name" value="DNA_pol3_clamp-load_cplx_C"/>
</dbReference>
<dbReference type="NCBIfam" id="TIGR01128">
    <property type="entry name" value="holA"/>
    <property type="match status" value="1"/>
</dbReference>
<keyword evidence="10" id="KW-1185">Reference proteome</keyword>
<organism evidence="9 10">
    <name type="scientific">Georgenia thermotolerans</name>
    <dbReference type="NCBI Taxonomy" id="527326"/>
    <lineage>
        <taxon>Bacteria</taxon>
        <taxon>Bacillati</taxon>
        <taxon>Actinomycetota</taxon>
        <taxon>Actinomycetes</taxon>
        <taxon>Micrococcales</taxon>
        <taxon>Bogoriellaceae</taxon>
        <taxon>Georgenia</taxon>
    </lineage>
</organism>
<dbReference type="Pfam" id="PF21694">
    <property type="entry name" value="DNA_pol3_delta_C"/>
    <property type="match status" value="1"/>
</dbReference>
<evidence type="ECO:0000313" key="9">
    <source>
        <dbReference type="EMBL" id="KAE8764510.1"/>
    </source>
</evidence>
<accession>A0A7J5UQM4</accession>
<evidence type="ECO:0000256" key="2">
    <source>
        <dbReference type="ARBA" id="ARBA00022679"/>
    </source>
</evidence>
<evidence type="ECO:0000256" key="4">
    <source>
        <dbReference type="ARBA" id="ARBA00022705"/>
    </source>
</evidence>
<reference evidence="9 10" key="1">
    <citation type="submission" date="2019-10" db="EMBL/GenBank/DDBJ databases">
        <title>Georgenia wutianyii sp. nov. and Georgenia yuyongxinii sp. nov. isolated from plateau pika (Ochotona curzoniae) in the Qinghai-Tibet plateau of China.</title>
        <authorList>
            <person name="Tian Z."/>
        </authorList>
    </citation>
    <scope>NUCLEOTIDE SEQUENCE [LARGE SCALE GENOMIC DNA]</scope>
    <source>
        <strain evidence="9 10">DSM 21501</strain>
    </source>
</reference>
<dbReference type="InterPro" id="IPR027417">
    <property type="entry name" value="P-loop_NTPase"/>
</dbReference>
<evidence type="ECO:0000256" key="5">
    <source>
        <dbReference type="ARBA" id="ARBA00022932"/>
    </source>
</evidence>
<dbReference type="Gene3D" id="3.40.50.300">
    <property type="entry name" value="P-loop containing nucleotide triphosphate hydrolases"/>
    <property type="match status" value="1"/>
</dbReference>
<evidence type="ECO:0000256" key="7">
    <source>
        <dbReference type="ARBA" id="ARBA00049244"/>
    </source>
</evidence>
<dbReference type="AlphaFoldDB" id="A0A7J5UQM4"/>
<dbReference type="SUPFAM" id="SSF48019">
    <property type="entry name" value="post-AAA+ oligomerization domain-like"/>
    <property type="match status" value="1"/>
</dbReference>
<dbReference type="SUPFAM" id="SSF52540">
    <property type="entry name" value="P-loop containing nucleoside triphosphate hydrolases"/>
    <property type="match status" value="1"/>
</dbReference>
<comment type="catalytic activity">
    <reaction evidence="7">
        <text>DNA(n) + a 2'-deoxyribonucleoside 5'-triphosphate = DNA(n+1) + diphosphate</text>
        <dbReference type="Rhea" id="RHEA:22508"/>
        <dbReference type="Rhea" id="RHEA-COMP:17339"/>
        <dbReference type="Rhea" id="RHEA-COMP:17340"/>
        <dbReference type="ChEBI" id="CHEBI:33019"/>
        <dbReference type="ChEBI" id="CHEBI:61560"/>
        <dbReference type="ChEBI" id="CHEBI:173112"/>
        <dbReference type="EC" id="2.7.7.7"/>
    </reaction>
</comment>
<dbReference type="EC" id="2.7.7.7" evidence="1"/>
<dbReference type="PANTHER" id="PTHR34388:SF1">
    <property type="entry name" value="DNA POLYMERASE III SUBUNIT DELTA"/>
    <property type="match status" value="1"/>
</dbReference>
<feature type="domain" description="DNA polymerase III delta subunit-like C-terminal" evidence="8">
    <location>
        <begin position="212"/>
        <end position="326"/>
    </location>
</feature>
<dbReference type="EMBL" id="WHJE01000030">
    <property type="protein sequence ID" value="KAE8764510.1"/>
    <property type="molecule type" value="Genomic_DNA"/>
</dbReference>
<name>A0A7J5UQM4_9MICO</name>
<dbReference type="InterPro" id="IPR005790">
    <property type="entry name" value="DNA_polIII_delta"/>
</dbReference>
<dbReference type="InterPro" id="IPR048466">
    <property type="entry name" value="DNA_pol3_delta-like_C"/>
</dbReference>
<dbReference type="Gene3D" id="1.20.272.10">
    <property type="match status" value="1"/>
</dbReference>
<dbReference type="PANTHER" id="PTHR34388">
    <property type="entry name" value="DNA POLYMERASE III SUBUNIT DELTA"/>
    <property type="match status" value="1"/>
</dbReference>
<protein>
    <recommendedName>
        <fullName evidence="1">DNA-directed DNA polymerase</fullName>
        <ecNumber evidence="1">2.7.7.7</ecNumber>
    </recommendedName>
</protein>
<proteinExistence type="inferred from homology"/>
<evidence type="ECO:0000256" key="1">
    <source>
        <dbReference type="ARBA" id="ARBA00012417"/>
    </source>
</evidence>
<comment type="similarity">
    <text evidence="6">Belongs to the DNA polymerase HolA subunit family.</text>
</comment>
<dbReference type="GO" id="GO:0006261">
    <property type="term" value="P:DNA-templated DNA replication"/>
    <property type="evidence" value="ECO:0007669"/>
    <property type="project" value="TreeGrafter"/>
</dbReference>
<keyword evidence="5" id="KW-0239">DNA-directed DNA polymerase</keyword>
<dbReference type="Proteomes" id="UP000451860">
    <property type="component" value="Unassembled WGS sequence"/>
</dbReference>